<gene>
    <name evidence="11" type="primary">chiA1_3</name>
    <name evidence="11" type="ORF">Psch_02980</name>
</gene>
<evidence type="ECO:0000256" key="2">
    <source>
        <dbReference type="ARBA" id="ARBA00004442"/>
    </source>
</evidence>
<dbReference type="InterPro" id="IPR006626">
    <property type="entry name" value="PbH1"/>
</dbReference>
<sequence length="1306" mass="135773">MRKKLTMILVVVFALLVCSAGTMAASEGRIIYVNCNATGDNTGSSWVNAFTSLQAALDVAQPGDEIWVAAGTYKPTSEYGLGIGERGKHFEMKNGAGIYGGFAGTESTRSGRDWTAHSTILSGDIGVEGNASDNCYHVFYHPAGLALNQTAVLDGFTVTGGVANSGLNESSPNVHGGGMYNYNSSPTLTNVTFSKNSSRSGGGIYNYNSSPTLTHVTFNGNSTHRRGGGMSNDHYSNPTLTNVTFSGNSTSGSGDYTVYGFGGGMYNNDHSSPTLTNVTFSGNRAGVYGGGMYNNDSSSPTLTNVTFSGNHSDYDGGGMSNNKNSSPKLTSVTFSNNSGGSGGGMYNSSSSPTLTNVIFNNNYSRGGGGMWNSSSSPTLTNVTFSGNNSSGFGGGMTNYYYSSPTLTNVTFSGNSASGSGGGMYNYASSSRLTNCILWGNSGIQIYNTDDSSATVTYSDIQGGHPGNGNIDADPLFVGPGNLRLQAGSPCINTGSNDAVTVTFDLDGNPRIVSFNVDMGAYEFSEPFPPGSPAWPSGSSLTAGNVTQNGLTLTWTAATDDVGVTSYKIYKNNNILDTVNLDTVDGTPTPYNVTGLTSGTRYVFKVEAGDAEGNWSATGPSVTVTTAASKQIIYVNCNTTGDNTGACWSNAFTTLQAALDVAQPGDEIWVAAGTYKPTSDYGLGIGERGKHFQMKNGVGIYGGFAGTESTRSGRDRTAHPAILSGDIGVEGDASDNCHHVFYHPAGLALNQTAVLDGCTVTGGNANGGNSASYTGGGMYNFYNNSPMLTNVTFSGNSAVYGGGMSNFNSSSPTLINVTFSGNYASNRSGGGMWNDNSSPKLTNVTFSGNSAGIHGGGMSNDHYSSPTLTNVTFSGNHSDYAGGGMENFDSSPTLTNVTFSGNTARNSGGGMYNHNSSPTLSNCILWGNSGAQIYDGSFSNPTVTYSDIQGGYPGNGNIDADPLFVGPGNLRLQADSPCINAGTNVPFEAGGVAQGVTTDLNGSPRITGDRVDMGAYEAGITDLISNVISKFQKLSAQQVKDALAIGQRIIESDTIPDILSPAQKSLLNNLGLTNAQVKSAYNSVISQLDTEEKIKDLQSGDLTKLANFLKTVEGSFDPGLRNTLEAKGITVFKAVKLTIDIAALTFDPFSNIPKADLEAILEGDLGIASETAASYGLNWANIEALRDSLRPPEKRKLKDILITIGSLSDSANLSGLTLSAGTLDPVFAPDITEYTVLVGNDVSGFTVTPTTADANATVEVDKKTVQSGNASETISFSGNARRVKVTVTVTAQSGTEKKYTLIVLKPK</sequence>
<dbReference type="InterPro" id="IPR036116">
    <property type="entry name" value="FN3_sf"/>
</dbReference>
<evidence type="ECO:0000256" key="5">
    <source>
        <dbReference type="ARBA" id="ARBA00022729"/>
    </source>
</evidence>
<evidence type="ECO:0000256" key="7">
    <source>
        <dbReference type="ARBA" id="ARBA00023237"/>
    </source>
</evidence>
<dbReference type="InterPro" id="IPR003368">
    <property type="entry name" value="POMP_repeat"/>
</dbReference>
<evidence type="ECO:0000256" key="9">
    <source>
        <dbReference type="SAM" id="SignalP"/>
    </source>
</evidence>
<keyword evidence="4" id="KW-0964">Secreted</keyword>
<dbReference type="Gene3D" id="2.160.20.10">
    <property type="entry name" value="Single-stranded right-handed beta-helix, Pectin lyase-like"/>
    <property type="match status" value="3"/>
</dbReference>
<dbReference type="Pfam" id="PF02415">
    <property type="entry name" value="Chlam_PMP"/>
    <property type="match status" value="1"/>
</dbReference>
<dbReference type="RefSeq" id="WP_190258615.1">
    <property type="nucleotide sequence ID" value="NZ_QFGA01000002.1"/>
</dbReference>
<comment type="subcellular location">
    <subcellularLocation>
        <location evidence="1">Cell envelope</location>
    </subcellularLocation>
    <subcellularLocation>
        <location evidence="2">Cell outer membrane</location>
    </subcellularLocation>
    <subcellularLocation>
        <location evidence="3">Secreted</location>
    </subcellularLocation>
</comment>
<dbReference type="SUPFAM" id="SSF49265">
    <property type="entry name" value="Fibronectin type III"/>
    <property type="match status" value="1"/>
</dbReference>
<dbReference type="SUPFAM" id="SSF51126">
    <property type="entry name" value="Pectin lyase-like"/>
    <property type="match status" value="3"/>
</dbReference>
<evidence type="ECO:0000256" key="6">
    <source>
        <dbReference type="ARBA" id="ARBA00023136"/>
    </source>
</evidence>
<evidence type="ECO:0000256" key="8">
    <source>
        <dbReference type="SAM" id="MobiDB-lite"/>
    </source>
</evidence>
<keyword evidence="11" id="KW-0378">Hydrolase</keyword>
<organism evidence="11 12">
    <name type="scientific">Pelotomaculum schinkii</name>
    <dbReference type="NCBI Taxonomy" id="78350"/>
    <lineage>
        <taxon>Bacteria</taxon>
        <taxon>Bacillati</taxon>
        <taxon>Bacillota</taxon>
        <taxon>Clostridia</taxon>
        <taxon>Eubacteriales</taxon>
        <taxon>Desulfotomaculaceae</taxon>
        <taxon>Pelotomaculum</taxon>
    </lineage>
</organism>
<dbReference type="EMBL" id="QFGA01000002">
    <property type="protein sequence ID" value="TEB05938.1"/>
    <property type="molecule type" value="Genomic_DNA"/>
</dbReference>
<dbReference type="PROSITE" id="PS50853">
    <property type="entry name" value="FN3"/>
    <property type="match status" value="1"/>
</dbReference>
<dbReference type="Proteomes" id="UP000298324">
    <property type="component" value="Unassembled WGS sequence"/>
</dbReference>
<feature type="compositionally biased region" description="Polar residues" evidence="8">
    <location>
        <begin position="320"/>
        <end position="334"/>
    </location>
</feature>
<dbReference type="GO" id="GO:0009279">
    <property type="term" value="C:cell outer membrane"/>
    <property type="evidence" value="ECO:0007669"/>
    <property type="project" value="UniProtKB-SubCell"/>
</dbReference>
<keyword evidence="6" id="KW-0472">Membrane</keyword>
<dbReference type="CDD" id="cd00063">
    <property type="entry name" value="FN3"/>
    <property type="match status" value="1"/>
</dbReference>
<keyword evidence="12" id="KW-1185">Reference proteome</keyword>
<evidence type="ECO:0000256" key="4">
    <source>
        <dbReference type="ARBA" id="ARBA00022525"/>
    </source>
</evidence>
<dbReference type="NCBIfam" id="TIGR01376">
    <property type="entry name" value="POMP_repeat"/>
    <property type="match status" value="1"/>
</dbReference>
<dbReference type="InterPro" id="IPR013783">
    <property type="entry name" value="Ig-like_fold"/>
</dbReference>
<dbReference type="SMART" id="SM00060">
    <property type="entry name" value="FN3"/>
    <property type="match status" value="1"/>
</dbReference>
<feature type="region of interest" description="Disordered" evidence="8">
    <location>
        <begin position="313"/>
        <end position="334"/>
    </location>
</feature>
<dbReference type="InterPro" id="IPR011050">
    <property type="entry name" value="Pectin_lyase_fold/virulence"/>
</dbReference>
<evidence type="ECO:0000256" key="1">
    <source>
        <dbReference type="ARBA" id="ARBA00004196"/>
    </source>
</evidence>
<evidence type="ECO:0000259" key="10">
    <source>
        <dbReference type="PROSITE" id="PS50853"/>
    </source>
</evidence>
<dbReference type="EC" id="3.2.1.14" evidence="11"/>
<dbReference type="InterPro" id="IPR012334">
    <property type="entry name" value="Pectin_lyas_fold"/>
</dbReference>
<dbReference type="GO" id="GO:0005576">
    <property type="term" value="C:extracellular region"/>
    <property type="evidence" value="ECO:0007669"/>
    <property type="project" value="UniProtKB-SubCell"/>
</dbReference>
<keyword evidence="5 9" id="KW-0732">Signal</keyword>
<feature type="signal peptide" evidence="9">
    <location>
        <begin position="1"/>
        <end position="24"/>
    </location>
</feature>
<proteinExistence type="predicted"/>
<dbReference type="InterPro" id="IPR025883">
    <property type="entry name" value="Cadherin-like_domain"/>
</dbReference>
<dbReference type="InterPro" id="IPR003961">
    <property type="entry name" value="FN3_dom"/>
</dbReference>
<accession>A0A4Y7RAD9</accession>
<evidence type="ECO:0000256" key="3">
    <source>
        <dbReference type="ARBA" id="ARBA00004613"/>
    </source>
</evidence>
<dbReference type="InterPro" id="IPR059226">
    <property type="entry name" value="Choice_anch_Q_dom"/>
</dbReference>
<dbReference type="SMART" id="SM00710">
    <property type="entry name" value="PbH1"/>
    <property type="match status" value="11"/>
</dbReference>
<dbReference type="Pfam" id="PF13229">
    <property type="entry name" value="Beta_helix"/>
    <property type="match status" value="2"/>
</dbReference>
<dbReference type="GO" id="GO:0008843">
    <property type="term" value="F:endochitinase activity"/>
    <property type="evidence" value="ECO:0007669"/>
    <property type="project" value="UniProtKB-EC"/>
</dbReference>
<dbReference type="InterPro" id="IPR039448">
    <property type="entry name" value="Beta_helix"/>
</dbReference>
<reference evidence="11 12" key="1">
    <citation type="journal article" date="2018" name="Environ. Microbiol.">
        <title>Novel energy conservation strategies and behaviour of Pelotomaculum schinkii driving syntrophic propionate catabolism.</title>
        <authorList>
            <person name="Hidalgo-Ahumada C.A.P."/>
            <person name="Nobu M.K."/>
            <person name="Narihiro T."/>
            <person name="Tamaki H."/>
            <person name="Liu W.T."/>
            <person name="Kamagata Y."/>
            <person name="Stams A.J.M."/>
            <person name="Imachi H."/>
            <person name="Sousa D.Z."/>
        </authorList>
    </citation>
    <scope>NUCLEOTIDE SEQUENCE [LARGE SCALE GENOMIC DNA]</scope>
    <source>
        <strain evidence="11 12">HH</strain>
    </source>
</reference>
<dbReference type="Pfam" id="PF00041">
    <property type="entry name" value="fn3"/>
    <property type="match status" value="1"/>
</dbReference>
<name>A0A4Y7RAD9_9FIRM</name>
<feature type="chain" id="PRO_5021434242" evidence="9">
    <location>
        <begin position="25"/>
        <end position="1306"/>
    </location>
</feature>
<evidence type="ECO:0000313" key="12">
    <source>
        <dbReference type="Proteomes" id="UP000298324"/>
    </source>
</evidence>
<dbReference type="PANTHER" id="PTHR11319:SF35">
    <property type="entry name" value="OUTER MEMBRANE PROTEIN PMPC-RELATED"/>
    <property type="match status" value="1"/>
</dbReference>
<comment type="caution">
    <text evidence="11">The sequence shown here is derived from an EMBL/GenBank/DDBJ whole genome shotgun (WGS) entry which is preliminary data.</text>
</comment>
<evidence type="ECO:0000313" key="11">
    <source>
        <dbReference type="EMBL" id="TEB05938.1"/>
    </source>
</evidence>
<protein>
    <submittedName>
        <fullName evidence="11">Chitinase A1</fullName>
        <ecNumber evidence="11">3.2.1.14</ecNumber>
    </submittedName>
</protein>
<dbReference type="Pfam" id="PF12733">
    <property type="entry name" value="Cadherin-like"/>
    <property type="match status" value="1"/>
</dbReference>
<feature type="domain" description="Fibronectin type-III" evidence="10">
    <location>
        <begin position="536"/>
        <end position="628"/>
    </location>
</feature>
<keyword evidence="7" id="KW-0998">Cell outer membrane</keyword>
<dbReference type="NCBIfam" id="NF041518">
    <property type="entry name" value="choice_anch_Q"/>
    <property type="match status" value="2"/>
</dbReference>
<dbReference type="Gene3D" id="2.60.40.10">
    <property type="entry name" value="Immunoglobulins"/>
    <property type="match status" value="1"/>
</dbReference>
<dbReference type="PANTHER" id="PTHR11319">
    <property type="entry name" value="G PROTEIN-COUPLED RECEPTOR-RELATED"/>
    <property type="match status" value="1"/>
</dbReference>
<keyword evidence="11" id="KW-0326">Glycosidase</keyword>